<sequence length="191" mass="20983">MASALDQFRVLIAPGLHNSGPGHWQSRWQLHNPAFERVRQEDWAQPDLDRWAGRIDHHRRHGRDGRPVLIVAHSFGALASVHSVARDPAGVAGVLLVAPADPDKFGVAQRLPLLALAVPSIVVGSRNDPWMTLEKATSWAQRWGSVLVDAGALGHINAESNLGDWPQGLETLYFLAEKAQNKRAVAYDFCV</sequence>
<protein>
    <submittedName>
        <fullName evidence="1">Alpha/beta fold hydrolase</fullName>
    </submittedName>
</protein>
<accession>A0A845HT73</accession>
<dbReference type="InterPro" id="IPR010662">
    <property type="entry name" value="RBBP9/YdeN"/>
</dbReference>
<reference evidence="1" key="1">
    <citation type="submission" date="2019-12" db="EMBL/GenBank/DDBJ databases">
        <title>Novel species isolated from a subtropical stream in China.</title>
        <authorList>
            <person name="Lu H."/>
        </authorList>
    </citation>
    <scope>NUCLEOTIDE SEQUENCE [LARGE SCALE GENOMIC DNA]</scope>
    <source>
        <strain evidence="1">FT93W</strain>
    </source>
</reference>
<dbReference type="Proteomes" id="UP000444316">
    <property type="component" value="Unassembled WGS sequence"/>
</dbReference>
<evidence type="ECO:0000313" key="1">
    <source>
        <dbReference type="EMBL" id="MYN44159.1"/>
    </source>
</evidence>
<dbReference type="InterPro" id="IPR029058">
    <property type="entry name" value="AB_hydrolase_fold"/>
</dbReference>
<gene>
    <name evidence="1" type="ORF">GTP23_03635</name>
</gene>
<dbReference type="GO" id="GO:0016787">
    <property type="term" value="F:hydrolase activity"/>
    <property type="evidence" value="ECO:0007669"/>
    <property type="project" value="UniProtKB-KW"/>
</dbReference>
<proteinExistence type="predicted"/>
<dbReference type="Pfam" id="PF06821">
    <property type="entry name" value="Ser_hydrolase"/>
    <property type="match status" value="1"/>
</dbReference>
<dbReference type="Gene3D" id="3.40.50.1820">
    <property type="entry name" value="alpha/beta hydrolase"/>
    <property type="match status" value="1"/>
</dbReference>
<evidence type="ECO:0000313" key="2">
    <source>
        <dbReference type="Proteomes" id="UP000444316"/>
    </source>
</evidence>
<dbReference type="EMBL" id="WWCL01000001">
    <property type="protein sequence ID" value="MYN44159.1"/>
    <property type="molecule type" value="Genomic_DNA"/>
</dbReference>
<organism evidence="1 2">
    <name type="scientific">Duganella fentianensis</name>
    <dbReference type="NCBI Taxonomy" id="2692177"/>
    <lineage>
        <taxon>Bacteria</taxon>
        <taxon>Pseudomonadati</taxon>
        <taxon>Pseudomonadota</taxon>
        <taxon>Betaproteobacteria</taxon>
        <taxon>Burkholderiales</taxon>
        <taxon>Oxalobacteraceae</taxon>
        <taxon>Telluria group</taxon>
        <taxon>Duganella</taxon>
    </lineage>
</organism>
<keyword evidence="2" id="KW-1185">Reference proteome</keyword>
<dbReference type="AlphaFoldDB" id="A0A845HT73"/>
<keyword evidence="1" id="KW-0378">Hydrolase</keyword>
<comment type="caution">
    <text evidence="1">The sequence shown here is derived from an EMBL/GenBank/DDBJ whole genome shotgun (WGS) entry which is preliminary data.</text>
</comment>
<name>A0A845HT73_9BURK</name>
<dbReference type="SUPFAM" id="SSF53474">
    <property type="entry name" value="alpha/beta-Hydrolases"/>
    <property type="match status" value="1"/>
</dbReference>
<dbReference type="RefSeq" id="WP_161033896.1">
    <property type="nucleotide sequence ID" value="NZ_WWCL01000001.1"/>
</dbReference>